<feature type="transmembrane region" description="Helical" evidence="8">
    <location>
        <begin position="307"/>
        <end position="333"/>
    </location>
</feature>
<evidence type="ECO:0000256" key="1">
    <source>
        <dbReference type="ARBA" id="ARBA00004651"/>
    </source>
</evidence>
<accession>A0A1H3UR28</accession>
<dbReference type="Proteomes" id="UP000199632">
    <property type="component" value="Unassembled WGS sequence"/>
</dbReference>
<dbReference type="PANTHER" id="PTHR23513:SF18">
    <property type="entry name" value="INTEGRAL MEMBRANE PROTEIN"/>
    <property type="match status" value="1"/>
</dbReference>
<dbReference type="Gene3D" id="1.20.1250.20">
    <property type="entry name" value="MFS general substrate transporter like domains"/>
    <property type="match status" value="1"/>
</dbReference>
<proteinExistence type="predicted"/>
<name>A0A1H3UR28_9ACTN</name>
<dbReference type="InterPro" id="IPR020846">
    <property type="entry name" value="MFS_dom"/>
</dbReference>
<dbReference type="PANTHER" id="PTHR23513">
    <property type="entry name" value="INTEGRAL MEMBRANE EFFLUX PROTEIN-RELATED"/>
    <property type="match status" value="1"/>
</dbReference>
<evidence type="ECO:0000256" key="4">
    <source>
        <dbReference type="ARBA" id="ARBA00022692"/>
    </source>
</evidence>
<evidence type="ECO:0000313" key="10">
    <source>
        <dbReference type="EMBL" id="SDZ64491.1"/>
    </source>
</evidence>
<keyword evidence="6 8" id="KW-0472">Membrane</keyword>
<organism evidence="10 11">
    <name type="scientific">Asanoa ishikariensis</name>
    <dbReference type="NCBI Taxonomy" id="137265"/>
    <lineage>
        <taxon>Bacteria</taxon>
        <taxon>Bacillati</taxon>
        <taxon>Actinomycetota</taxon>
        <taxon>Actinomycetes</taxon>
        <taxon>Micromonosporales</taxon>
        <taxon>Micromonosporaceae</taxon>
        <taxon>Asanoa</taxon>
    </lineage>
</organism>
<feature type="domain" description="Major facilitator superfamily (MFS) profile" evidence="9">
    <location>
        <begin position="216"/>
        <end position="422"/>
    </location>
</feature>
<keyword evidence="5 8" id="KW-1133">Transmembrane helix</keyword>
<reference evidence="11" key="1">
    <citation type="submission" date="2016-10" db="EMBL/GenBank/DDBJ databases">
        <authorList>
            <person name="Varghese N."/>
            <person name="Submissions S."/>
        </authorList>
    </citation>
    <scope>NUCLEOTIDE SEQUENCE [LARGE SCALE GENOMIC DNA]</scope>
    <source>
        <strain evidence="11">DSM 44718</strain>
    </source>
</reference>
<gene>
    <name evidence="10" type="ORF">SAMN05421684_7766</name>
</gene>
<evidence type="ECO:0000256" key="6">
    <source>
        <dbReference type="ARBA" id="ARBA00023136"/>
    </source>
</evidence>
<dbReference type="OrthoDB" id="3227279at2"/>
<dbReference type="PROSITE" id="PS50850">
    <property type="entry name" value="MFS"/>
    <property type="match status" value="1"/>
</dbReference>
<dbReference type="GO" id="GO:0022857">
    <property type="term" value="F:transmembrane transporter activity"/>
    <property type="evidence" value="ECO:0007669"/>
    <property type="project" value="InterPro"/>
</dbReference>
<evidence type="ECO:0000256" key="2">
    <source>
        <dbReference type="ARBA" id="ARBA00022448"/>
    </source>
</evidence>
<dbReference type="SUPFAM" id="SSF103473">
    <property type="entry name" value="MFS general substrate transporter"/>
    <property type="match status" value="1"/>
</dbReference>
<keyword evidence="4 8" id="KW-0812">Transmembrane</keyword>
<evidence type="ECO:0000256" key="7">
    <source>
        <dbReference type="SAM" id="MobiDB-lite"/>
    </source>
</evidence>
<feature type="transmembrane region" description="Helical" evidence="8">
    <location>
        <begin position="44"/>
        <end position="64"/>
    </location>
</feature>
<keyword evidence="11" id="KW-1185">Reference proteome</keyword>
<dbReference type="EMBL" id="FNQB01000005">
    <property type="protein sequence ID" value="SDZ64491.1"/>
    <property type="molecule type" value="Genomic_DNA"/>
</dbReference>
<protein>
    <submittedName>
        <fullName evidence="10">Predicted arabinose efflux permease, MFS family</fullName>
    </submittedName>
</protein>
<evidence type="ECO:0000259" key="9">
    <source>
        <dbReference type="PROSITE" id="PS50850"/>
    </source>
</evidence>
<feature type="transmembrane region" description="Helical" evidence="8">
    <location>
        <begin position="255"/>
        <end position="275"/>
    </location>
</feature>
<feature type="transmembrane region" description="Helical" evidence="8">
    <location>
        <begin position="282"/>
        <end position="301"/>
    </location>
</feature>
<feature type="transmembrane region" description="Helical" evidence="8">
    <location>
        <begin position="163"/>
        <end position="186"/>
    </location>
</feature>
<feature type="transmembrane region" description="Helical" evidence="8">
    <location>
        <begin position="373"/>
        <end position="394"/>
    </location>
</feature>
<feature type="transmembrane region" description="Helical" evidence="8">
    <location>
        <begin position="76"/>
        <end position="94"/>
    </location>
</feature>
<feature type="transmembrane region" description="Helical" evidence="8">
    <location>
        <begin position="216"/>
        <end position="243"/>
    </location>
</feature>
<evidence type="ECO:0000256" key="8">
    <source>
        <dbReference type="SAM" id="Phobius"/>
    </source>
</evidence>
<feature type="transmembrane region" description="Helical" evidence="8">
    <location>
        <begin position="345"/>
        <end position="367"/>
    </location>
</feature>
<feature type="transmembrane region" description="Helical" evidence="8">
    <location>
        <begin position="12"/>
        <end position="38"/>
    </location>
</feature>
<dbReference type="GO" id="GO:0005886">
    <property type="term" value="C:plasma membrane"/>
    <property type="evidence" value="ECO:0007669"/>
    <property type="project" value="UniProtKB-SubCell"/>
</dbReference>
<dbReference type="InterPro" id="IPR036259">
    <property type="entry name" value="MFS_trans_sf"/>
</dbReference>
<dbReference type="Pfam" id="PF05977">
    <property type="entry name" value="MFS_3"/>
    <property type="match status" value="1"/>
</dbReference>
<keyword evidence="3" id="KW-1003">Cell membrane</keyword>
<dbReference type="InterPro" id="IPR010290">
    <property type="entry name" value="TM_effector"/>
</dbReference>
<dbReference type="AlphaFoldDB" id="A0A1H3UR28"/>
<evidence type="ECO:0000256" key="5">
    <source>
        <dbReference type="ARBA" id="ARBA00022989"/>
    </source>
</evidence>
<evidence type="ECO:0000256" key="3">
    <source>
        <dbReference type="ARBA" id="ARBA00022475"/>
    </source>
</evidence>
<feature type="region of interest" description="Disordered" evidence="7">
    <location>
        <begin position="402"/>
        <end position="422"/>
    </location>
</feature>
<sequence length="422" mass="44652">MRFAALRQRDFGLLWWAGLISLTGNWVLSVALPIYVLQLTRSPAAVSLIVAAGLAGNLLFGAFAGAYVDRWDRRRILVLVNVLQALLLTPLLLVDSADRVWIVVVVAFGEQALEQFSKPAENALLPRLVTGEDLAAANALNVLNNSVARLVGPALGGVAAVTIGLHGAALLDAASFALAAALCALIRGRHRADAIGSRHLGRELAEGVRYVGRNRYVLAVFLIIAISSVGEGIMGTLFVFYVVDGLGAGGRELGWLMSAQAVGGILGSLVAARVIARFRPTALIMTSWVFFGLVDVIIFNYPRWDTTVWPVVALFVLVGIPVGIHVSAMWTLFQLETPDRLRGRAFNVIWMGAALAGILGTAIAGPFGERIGVLNLLTIQGAGCVVAGLLFRLVAGRGPASLRPAEPDRPASTVDAGRSTVS</sequence>
<comment type="subcellular location">
    <subcellularLocation>
        <location evidence="1">Cell membrane</location>
        <topology evidence="1">Multi-pass membrane protein</topology>
    </subcellularLocation>
</comment>
<dbReference type="CDD" id="cd06173">
    <property type="entry name" value="MFS_MefA_like"/>
    <property type="match status" value="1"/>
</dbReference>
<keyword evidence="2" id="KW-0813">Transport</keyword>
<dbReference type="STRING" id="137265.SAMN05421684_7766"/>
<evidence type="ECO:0000313" key="11">
    <source>
        <dbReference type="Proteomes" id="UP000199632"/>
    </source>
</evidence>
<dbReference type="RefSeq" id="WP_090803512.1">
    <property type="nucleotide sequence ID" value="NZ_BOND01000029.1"/>
</dbReference>